<comment type="similarity">
    <text evidence="1">Belongs to the zinc-containing alcohol dehydrogenase family.</text>
</comment>
<dbReference type="Gene3D" id="3.40.50.720">
    <property type="entry name" value="NAD(P)-binding Rossmann-like Domain"/>
    <property type="match status" value="1"/>
</dbReference>
<keyword evidence="3" id="KW-0560">Oxidoreductase</keyword>
<dbReference type="PANTHER" id="PTHR45348:SF7">
    <property type="entry name" value="ZINC BINDING OXIDOREDUCTASE, PUTATIVE-RELATED"/>
    <property type="match status" value="1"/>
</dbReference>
<evidence type="ECO:0000256" key="2">
    <source>
        <dbReference type="ARBA" id="ARBA00011245"/>
    </source>
</evidence>
<dbReference type="Proteomes" id="UP000813461">
    <property type="component" value="Unassembled WGS sequence"/>
</dbReference>
<dbReference type="InterPro" id="IPR013154">
    <property type="entry name" value="ADH-like_N"/>
</dbReference>
<evidence type="ECO:0000259" key="4">
    <source>
        <dbReference type="SMART" id="SM00829"/>
    </source>
</evidence>
<dbReference type="EMBL" id="JAGMVJ010000004">
    <property type="protein sequence ID" value="KAH7091697.1"/>
    <property type="molecule type" value="Genomic_DNA"/>
</dbReference>
<dbReference type="SUPFAM" id="SSF51735">
    <property type="entry name" value="NAD(P)-binding Rossmann-fold domains"/>
    <property type="match status" value="1"/>
</dbReference>
<dbReference type="InterPro" id="IPR011032">
    <property type="entry name" value="GroES-like_sf"/>
</dbReference>
<dbReference type="Pfam" id="PF00107">
    <property type="entry name" value="ADH_zinc_N"/>
    <property type="match status" value="1"/>
</dbReference>
<comment type="subunit">
    <text evidence="2">Monomer.</text>
</comment>
<dbReference type="Gene3D" id="3.90.180.10">
    <property type="entry name" value="Medium-chain alcohol dehydrogenases, catalytic domain"/>
    <property type="match status" value="1"/>
</dbReference>
<dbReference type="Pfam" id="PF08240">
    <property type="entry name" value="ADH_N"/>
    <property type="match status" value="1"/>
</dbReference>
<evidence type="ECO:0000313" key="6">
    <source>
        <dbReference type="Proteomes" id="UP000813461"/>
    </source>
</evidence>
<evidence type="ECO:0000256" key="1">
    <source>
        <dbReference type="ARBA" id="ARBA00008072"/>
    </source>
</evidence>
<dbReference type="SUPFAM" id="SSF50129">
    <property type="entry name" value="GroES-like"/>
    <property type="match status" value="1"/>
</dbReference>
<dbReference type="AlphaFoldDB" id="A0A8K0RCT4"/>
<dbReference type="SMART" id="SM00829">
    <property type="entry name" value="PKS_ER"/>
    <property type="match status" value="1"/>
</dbReference>
<protein>
    <recommendedName>
        <fullName evidence="4">Enoyl reductase (ER) domain-containing protein</fullName>
    </recommendedName>
</protein>
<evidence type="ECO:0000313" key="5">
    <source>
        <dbReference type="EMBL" id="KAH7091697.1"/>
    </source>
</evidence>
<evidence type="ECO:0000256" key="3">
    <source>
        <dbReference type="ARBA" id="ARBA00023002"/>
    </source>
</evidence>
<reference evidence="5" key="1">
    <citation type="journal article" date="2021" name="Nat. Commun.">
        <title>Genetic determinants of endophytism in the Arabidopsis root mycobiome.</title>
        <authorList>
            <person name="Mesny F."/>
            <person name="Miyauchi S."/>
            <person name="Thiergart T."/>
            <person name="Pickel B."/>
            <person name="Atanasova L."/>
            <person name="Karlsson M."/>
            <person name="Huettel B."/>
            <person name="Barry K.W."/>
            <person name="Haridas S."/>
            <person name="Chen C."/>
            <person name="Bauer D."/>
            <person name="Andreopoulos W."/>
            <person name="Pangilinan J."/>
            <person name="LaButti K."/>
            <person name="Riley R."/>
            <person name="Lipzen A."/>
            <person name="Clum A."/>
            <person name="Drula E."/>
            <person name="Henrissat B."/>
            <person name="Kohler A."/>
            <person name="Grigoriev I.V."/>
            <person name="Martin F.M."/>
            <person name="Hacquard S."/>
        </authorList>
    </citation>
    <scope>NUCLEOTIDE SEQUENCE</scope>
    <source>
        <strain evidence="5">MPI-SDFR-AT-0120</strain>
    </source>
</reference>
<keyword evidence="6" id="KW-1185">Reference proteome</keyword>
<dbReference type="InterPro" id="IPR013149">
    <property type="entry name" value="ADH-like_C"/>
</dbReference>
<dbReference type="PANTHER" id="PTHR45348">
    <property type="entry name" value="HYPOTHETICAL OXIDOREDUCTASE (EUROFUNG)"/>
    <property type="match status" value="1"/>
</dbReference>
<proteinExistence type="inferred from homology"/>
<dbReference type="InterPro" id="IPR020843">
    <property type="entry name" value="ER"/>
</dbReference>
<organism evidence="5 6">
    <name type="scientific">Paraphoma chrysanthemicola</name>
    <dbReference type="NCBI Taxonomy" id="798071"/>
    <lineage>
        <taxon>Eukaryota</taxon>
        <taxon>Fungi</taxon>
        <taxon>Dikarya</taxon>
        <taxon>Ascomycota</taxon>
        <taxon>Pezizomycotina</taxon>
        <taxon>Dothideomycetes</taxon>
        <taxon>Pleosporomycetidae</taxon>
        <taxon>Pleosporales</taxon>
        <taxon>Pleosporineae</taxon>
        <taxon>Phaeosphaeriaceae</taxon>
        <taxon>Paraphoma</taxon>
    </lineage>
</organism>
<dbReference type="OrthoDB" id="10257049at2759"/>
<gene>
    <name evidence="5" type="ORF">FB567DRAFT_617346</name>
</gene>
<dbReference type="GO" id="GO:0016651">
    <property type="term" value="F:oxidoreductase activity, acting on NAD(P)H"/>
    <property type="evidence" value="ECO:0007669"/>
    <property type="project" value="InterPro"/>
</dbReference>
<sequence length="356" mass="38942">MPHKGIWVNADTSQEIRTVEGNYSPPKGDLLLKTICVGVNPADYKHPEVFGAVETIEGFDVVGWVQQVGPDTFGFAPGDKVVTFTRGIGPPEWGGSQEYCLALAKTCWKLDADKLSEDQAATIPLTACTAGDGLYNRLKPPLPLPWSSGPGCDWPILLWGASAQVGIQAIQFAKASGCSPIVVTASPKQHEYLKSLGADHAFDYRDKDVIEMIKAVIPPEKHLKHAFDCVGTDIELLESTVEAGGSLVLALPPVRPSPNHHAEMAIAGTIHDLESFRAPEFKFHEDVEPKDSDGAITLQKLMTWTFEQVGKAYKPPKVRRLSGKGMYDAFECFALMRENKISAEKVVWRMSETPDL</sequence>
<comment type="caution">
    <text evidence="5">The sequence shown here is derived from an EMBL/GenBank/DDBJ whole genome shotgun (WGS) entry which is preliminary data.</text>
</comment>
<name>A0A8K0RCT4_9PLEO</name>
<dbReference type="CDD" id="cd08249">
    <property type="entry name" value="enoyl_reductase_like"/>
    <property type="match status" value="1"/>
</dbReference>
<feature type="domain" description="Enoyl reductase (ER)" evidence="4">
    <location>
        <begin position="11"/>
        <end position="270"/>
    </location>
</feature>
<dbReference type="InterPro" id="IPR047122">
    <property type="entry name" value="Trans-enoyl_RdTase-like"/>
</dbReference>
<accession>A0A8K0RCT4</accession>
<dbReference type="InterPro" id="IPR036291">
    <property type="entry name" value="NAD(P)-bd_dom_sf"/>
</dbReference>